<dbReference type="Proteomes" id="UP000030678">
    <property type="component" value="Unassembled WGS sequence"/>
</dbReference>
<dbReference type="EMBL" id="KB822705">
    <property type="protein sequence ID" value="ETI23582.1"/>
    <property type="molecule type" value="Genomic_DNA"/>
</dbReference>
<dbReference type="HOGENOM" id="CLU_1602502_0_0_1"/>
<gene>
    <name evidence="2" type="ORF">G647_05384</name>
</gene>
<dbReference type="AlphaFoldDB" id="V9DC85"/>
<organism evidence="2 3">
    <name type="scientific">Cladophialophora carrionii CBS 160.54</name>
    <dbReference type="NCBI Taxonomy" id="1279043"/>
    <lineage>
        <taxon>Eukaryota</taxon>
        <taxon>Fungi</taxon>
        <taxon>Dikarya</taxon>
        <taxon>Ascomycota</taxon>
        <taxon>Pezizomycotina</taxon>
        <taxon>Eurotiomycetes</taxon>
        <taxon>Chaetothyriomycetidae</taxon>
        <taxon>Chaetothyriales</taxon>
        <taxon>Herpotrichiellaceae</taxon>
        <taxon>Cladophialophora</taxon>
    </lineage>
</organism>
<accession>V9DC85</accession>
<feature type="region of interest" description="Disordered" evidence="1">
    <location>
        <begin position="1"/>
        <end position="36"/>
    </location>
</feature>
<dbReference type="VEuPathDB" id="FungiDB:G647_05384"/>
<sequence length="166" mass="19199">MDIRARIPSCTLNDPPRTRQSVSRRRPINPRLNPIHGQRISTGEYPTLCRRIDRCVRWQPHQVRSRWRPLYSLDFLNKGRCQPTSLAPFPVSVYRRSIHPWLQRGSTIIITPLITLPHILRPKNGTFVRHATNPSQGRVLSKFIRIHIQVKSPTNASMKDVESTSA</sequence>
<proteinExistence type="predicted"/>
<evidence type="ECO:0000256" key="1">
    <source>
        <dbReference type="SAM" id="MobiDB-lite"/>
    </source>
</evidence>
<reference evidence="2 3" key="1">
    <citation type="submission" date="2013-03" db="EMBL/GenBank/DDBJ databases">
        <title>The Genome Sequence of Cladophialophora carrionii CBS 160.54.</title>
        <authorList>
            <consortium name="The Broad Institute Genomics Platform"/>
            <person name="Cuomo C."/>
            <person name="de Hoog S."/>
            <person name="Gorbushina A."/>
            <person name="Walker B."/>
            <person name="Young S.K."/>
            <person name="Zeng Q."/>
            <person name="Gargeya S."/>
            <person name="Fitzgerald M."/>
            <person name="Haas B."/>
            <person name="Abouelleil A."/>
            <person name="Allen A.W."/>
            <person name="Alvarado L."/>
            <person name="Arachchi H.M."/>
            <person name="Berlin A.M."/>
            <person name="Chapman S.B."/>
            <person name="Gainer-Dewar J."/>
            <person name="Goldberg J."/>
            <person name="Griggs A."/>
            <person name="Gujja S."/>
            <person name="Hansen M."/>
            <person name="Howarth C."/>
            <person name="Imamovic A."/>
            <person name="Ireland A."/>
            <person name="Larimer J."/>
            <person name="McCowan C."/>
            <person name="Murphy C."/>
            <person name="Pearson M."/>
            <person name="Poon T.W."/>
            <person name="Priest M."/>
            <person name="Roberts A."/>
            <person name="Saif S."/>
            <person name="Shea T."/>
            <person name="Sisk P."/>
            <person name="Sykes S."/>
            <person name="Wortman J."/>
            <person name="Nusbaum C."/>
            <person name="Birren B."/>
        </authorList>
    </citation>
    <scope>NUCLEOTIDE SEQUENCE [LARGE SCALE GENOMIC DNA]</scope>
    <source>
        <strain evidence="2 3">CBS 160.54</strain>
    </source>
</reference>
<protein>
    <submittedName>
        <fullName evidence="2">Uncharacterized protein</fullName>
    </submittedName>
</protein>
<dbReference type="RefSeq" id="XP_008727937.1">
    <property type="nucleotide sequence ID" value="XM_008729715.1"/>
</dbReference>
<name>V9DC85_9EURO</name>
<evidence type="ECO:0000313" key="3">
    <source>
        <dbReference type="Proteomes" id="UP000030678"/>
    </source>
</evidence>
<dbReference type="GeneID" id="19983877"/>
<evidence type="ECO:0000313" key="2">
    <source>
        <dbReference type="EMBL" id="ETI23582.1"/>
    </source>
</evidence>